<feature type="region of interest" description="Disordered" evidence="1">
    <location>
        <begin position="1"/>
        <end position="39"/>
    </location>
</feature>
<dbReference type="EMBL" id="LR215729">
    <property type="protein sequence ID" value="VEV99009.1"/>
    <property type="molecule type" value="Genomic_DNA"/>
</dbReference>
<reference evidence="2" key="1">
    <citation type="submission" date="2019-02" db="EMBL/GenBank/DDBJ databases">
        <authorList>
            <consortium name="Genoscope - CEA"/>
            <person name="William W."/>
        </authorList>
    </citation>
    <scope>NUCLEOTIDE SEQUENCE [LARGE SCALE GENOMIC DNA]</scope>
    <source>
        <strain evidence="2">YSy11</strain>
    </source>
</reference>
<sequence length="82" mass="9093">MDSQASLGNPSWTRQRPHLIHVSPPTQNSDQSRAADGRHDGLPYGLTILRFRITADYMPITFGGWIAEPPSAIRHGRASVRT</sequence>
<evidence type="ECO:0000313" key="2">
    <source>
        <dbReference type="EMBL" id="VEV99009.1"/>
    </source>
</evidence>
<evidence type="ECO:0000256" key="1">
    <source>
        <dbReference type="SAM" id="MobiDB-lite"/>
    </source>
</evidence>
<gene>
    <name evidence="2" type="ORF">PMYSY11_3965</name>
</gene>
<feature type="compositionally biased region" description="Polar residues" evidence="1">
    <location>
        <begin position="1"/>
        <end position="14"/>
    </location>
</feature>
<protein>
    <submittedName>
        <fullName evidence="2">Uncharacterized protein</fullName>
    </submittedName>
</protein>
<proteinExistence type="predicted"/>
<name>A0A653E8I8_9PSED</name>
<accession>A0A653E8I8</accession>
<dbReference type="AlphaFoldDB" id="A0A653E8I8"/>
<organism evidence="2">
    <name type="scientific">Pseudomonas marincola</name>
    <dbReference type="NCBI Taxonomy" id="437900"/>
    <lineage>
        <taxon>Bacteria</taxon>
        <taxon>Pseudomonadati</taxon>
        <taxon>Pseudomonadota</taxon>
        <taxon>Gammaproteobacteria</taxon>
        <taxon>Pseudomonadales</taxon>
        <taxon>Pseudomonadaceae</taxon>
        <taxon>Pseudomonas</taxon>
    </lineage>
</organism>